<comment type="caution">
    <text evidence="1">The sequence shown here is derived from an EMBL/GenBank/DDBJ whole genome shotgun (WGS) entry which is preliminary data.</text>
</comment>
<proteinExistence type="predicted"/>
<dbReference type="EMBL" id="QSBY01000010">
    <property type="protein sequence ID" value="RHW69160.1"/>
    <property type="molecule type" value="Genomic_DNA"/>
</dbReference>
<gene>
    <name evidence="1" type="ORF">DPX39_100101900</name>
</gene>
<name>A0A3L6L3Q3_9TRYP</name>
<dbReference type="Proteomes" id="UP000266743">
    <property type="component" value="Chromosome 10"/>
</dbReference>
<sequence length="43" mass="4763">MHNLNTIQHHTFGRICAYLHLYIPAAPLAMTPSSKACLRAGNK</sequence>
<organism evidence="1">
    <name type="scientific">Trypanosoma brucei equiperdum</name>
    <dbReference type="NCBI Taxonomy" id="630700"/>
    <lineage>
        <taxon>Eukaryota</taxon>
        <taxon>Discoba</taxon>
        <taxon>Euglenozoa</taxon>
        <taxon>Kinetoplastea</taxon>
        <taxon>Metakinetoplastina</taxon>
        <taxon>Trypanosomatida</taxon>
        <taxon>Trypanosomatidae</taxon>
        <taxon>Trypanosoma</taxon>
    </lineage>
</organism>
<reference evidence="1" key="1">
    <citation type="submission" date="2018-09" db="EMBL/GenBank/DDBJ databases">
        <title>whole genome sequence of T. equiperdum IVM-t1 strain.</title>
        <authorList>
            <person name="Suganuma K."/>
        </authorList>
    </citation>
    <scope>NUCLEOTIDE SEQUENCE [LARGE SCALE GENOMIC DNA]</scope>
    <source>
        <strain evidence="1">IVM-t1</strain>
    </source>
</reference>
<evidence type="ECO:0000313" key="1">
    <source>
        <dbReference type="EMBL" id="RHW69160.1"/>
    </source>
</evidence>
<dbReference type="AlphaFoldDB" id="A0A3L6L3Q3"/>
<protein>
    <submittedName>
        <fullName evidence="1">Uncharacterized protein</fullName>
    </submittedName>
</protein>
<accession>A0A3L6L3Q3</accession>